<gene>
    <name evidence="1" type="ORF">LS80_010140</name>
</gene>
<sequence>MTRLKVIYAKGNPPFFYKGANNEIGYSSNEALDKVLNGVTYCFEMDLLLDYLQHTTKADILFVFEYVFLKIVDDEFFARHELDSNIIQKYYSDTLGNDFSPNTTNPTYISEYINVIGQLFLAGYIDFGSHYDNDDRDTIDYPSNLSYYKEDKYQAWIHFRDNFFYTGAYNKGYDEDIMIYNGKEYSEQDCPTYFNTQTNNRTYCGYSTMYSDTSWDTPKYWSQYNIWVARTPKGTKYFNEILSPRFYNKYKDLEVEIDDKGNIVRWIGEINR</sequence>
<evidence type="ECO:0000313" key="2">
    <source>
        <dbReference type="Proteomes" id="UP000029861"/>
    </source>
</evidence>
<reference evidence="1 2" key="1">
    <citation type="journal article" date="2014" name="Genome Announc.">
        <title>Draft genome sequences of eight enterohepatic helicobacter species isolated from both laboratory and wild rodents.</title>
        <authorList>
            <person name="Sheh A."/>
            <person name="Shen Z."/>
            <person name="Fox J.G."/>
        </authorList>
    </citation>
    <scope>NUCLEOTIDE SEQUENCE [LARGE SCALE GENOMIC DNA]</scope>
    <source>
        <strain evidence="1 2">ATCC 49310</strain>
    </source>
</reference>
<name>A0A4U8T4C6_9HELI</name>
<dbReference type="AlphaFoldDB" id="A0A4U8T4C6"/>
<protein>
    <submittedName>
        <fullName evidence="1">Uncharacterized protein</fullName>
    </submittedName>
</protein>
<proteinExistence type="predicted"/>
<dbReference type="EMBL" id="JRPK02000062">
    <property type="protein sequence ID" value="TLD94370.1"/>
    <property type="molecule type" value="Genomic_DNA"/>
</dbReference>
<accession>A0A4U8T4C6</accession>
<dbReference type="RefSeq" id="WP_034320099.1">
    <property type="nucleotide sequence ID" value="NZ_JRPK02000062.1"/>
</dbReference>
<organism evidence="1 2">
    <name type="scientific">Helicobacter trogontum</name>
    <dbReference type="NCBI Taxonomy" id="50960"/>
    <lineage>
        <taxon>Bacteria</taxon>
        <taxon>Pseudomonadati</taxon>
        <taxon>Campylobacterota</taxon>
        <taxon>Epsilonproteobacteria</taxon>
        <taxon>Campylobacterales</taxon>
        <taxon>Helicobacteraceae</taxon>
        <taxon>Helicobacter</taxon>
    </lineage>
</organism>
<comment type="caution">
    <text evidence="1">The sequence shown here is derived from an EMBL/GenBank/DDBJ whole genome shotgun (WGS) entry which is preliminary data.</text>
</comment>
<evidence type="ECO:0000313" key="1">
    <source>
        <dbReference type="EMBL" id="TLD94370.1"/>
    </source>
</evidence>
<dbReference type="Proteomes" id="UP000029861">
    <property type="component" value="Unassembled WGS sequence"/>
</dbReference>